<dbReference type="EMBL" id="HBFX01013518">
    <property type="protein sequence ID" value="CAD8953559.1"/>
    <property type="molecule type" value="Transcribed_RNA"/>
</dbReference>
<keyword evidence="1" id="KW-0812">Transmembrane</keyword>
<feature type="transmembrane region" description="Helical" evidence="1">
    <location>
        <begin position="12"/>
        <end position="36"/>
    </location>
</feature>
<gene>
    <name evidence="2" type="ORF">HAND00432_LOCUS8096</name>
</gene>
<accession>A0A7S1GXT7</accession>
<keyword evidence="1" id="KW-0472">Membrane</keyword>
<evidence type="ECO:0000256" key="1">
    <source>
        <dbReference type="SAM" id="Phobius"/>
    </source>
</evidence>
<keyword evidence="1" id="KW-1133">Transmembrane helix</keyword>
<name>A0A7S1GXT7_HEMAN</name>
<dbReference type="AlphaFoldDB" id="A0A7S1GXT7"/>
<feature type="transmembrane region" description="Helical" evidence="1">
    <location>
        <begin position="43"/>
        <end position="61"/>
    </location>
</feature>
<organism evidence="2">
    <name type="scientific">Hemiselmis andersenii</name>
    <name type="common">Cryptophyte alga</name>
    <dbReference type="NCBI Taxonomy" id="464988"/>
    <lineage>
        <taxon>Eukaryota</taxon>
        <taxon>Cryptophyceae</taxon>
        <taxon>Cryptomonadales</taxon>
        <taxon>Hemiselmidaceae</taxon>
        <taxon>Hemiselmis</taxon>
    </lineage>
</organism>
<protein>
    <submittedName>
        <fullName evidence="2">Uncharacterized protein</fullName>
    </submittedName>
</protein>
<reference evidence="2" key="1">
    <citation type="submission" date="2021-01" db="EMBL/GenBank/DDBJ databases">
        <authorList>
            <person name="Corre E."/>
            <person name="Pelletier E."/>
            <person name="Niang G."/>
            <person name="Scheremetjew M."/>
            <person name="Finn R."/>
            <person name="Kale V."/>
            <person name="Holt S."/>
            <person name="Cochrane G."/>
            <person name="Meng A."/>
            <person name="Brown T."/>
            <person name="Cohen L."/>
        </authorList>
    </citation>
    <scope>NUCLEOTIDE SEQUENCE</scope>
    <source>
        <strain evidence="2">CCMP644</strain>
    </source>
</reference>
<evidence type="ECO:0000313" key="2">
    <source>
        <dbReference type="EMBL" id="CAD8953559.1"/>
    </source>
</evidence>
<proteinExistence type="predicted"/>
<sequence length="104" mass="10963">MYAGFVFGGLKLSTWAFFAVEGVLKVSLSLVLALTVGETRSTLSCSLWGAYFGLLCFFLPYSNAAFTAVACLVAAADTAAVFLAASPVFGWEDPEKAALYAISE</sequence>